<keyword evidence="3" id="KW-0645">Protease</keyword>
<name>A0A975R943_9GAMM</name>
<keyword evidence="13" id="KW-1185">Reference proteome</keyword>
<dbReference type="EMBL" id="CP073754">
    <property type="protein sequence ID" value="QWF69844.1"/>
    <property type="molecule type" value="Genomic_DNA"/>
</dbReference>
<keyword evidence="6" id="KW-0378">Hydrolase</keyword>
<keyword evidence="8" id="KW-0482">Metalloprotease</keyword>
<dbReference type="InterPro" id="IPR010275">
    <property type="entry name" value="MepK"/>
</dbReference>
<evidence type="ECO:0000256" key="10">
    <source>
        <dbReference type="ARBA" id="ARBA00093448"/>
    </source>
</evidence>
<proteinExistence type="inferred from homology"/>
<dbReference type="KEGG" id="mpad:KEF85_10775"/>
<dbReference type="PANTHER" id="PTHR37425">
    <property type="match status" value="1"/>
</dbReference>
<evidence type="ECO:0000256" key="6">
    <source>
        <dbReference type="ARBA" id="ARBA00022801"/>
    </source>
</evidence>
<keyword evidence="5" id="KW-0732">Signal</keyword>
<evidence type="ECO:0000256" key="4">
    <source>
        <dbReference type="ARBA" id="ARBA00022723"/>
    </source>
</evidence>
<evidence type="ECO:0000256" key="11">
    <source>
        <dbReference type="ARBA" id="ARBA00093666"/>
    </source>
</evidence>
<keyword evidence="9" id="KW-0961">Cell wall biogenesis/degradation</keyword>
<dbReference type="AlphaFoldDB" id="A0A975R943"/>
<dbReference type="Proteomes" id="UP000676649">
    <property type="component" value="Chromosome"/>
</dbReference>
<keyword evidence="7" id="KW-0862">Zinc</keyword>
<dbReference type="Pfam" id="PF05951">
    <property type="entry name" value="Peptidase_M15_2"/>
    <property type="match status" value="1"/>
</dbReference>
<comment type="pathway">
    <text evidence="2">Cell wall biogenesis; cell wall polysaccharide biosynthesis.</text>
</comment>
<keyword evidence="4" id="KW-0479">Metal-binding</keyword>
<comment type="cofactor">
    <cofactor evidence="1">
        <name>Zn(2+)</name>
        <dbReference type="ChEBI" id="CHEBI:29105"/>
    </cofactor>
</comment>
<dbReference type="InterPro" id="IPR009045">
    <property type="entry name" value="Zn_M74/Hedgehog-like"/>
</dbReference>
<accession>A0A975R943</accession>
<dbReference type="GO" id="GO:0006508">
    <property type="term" value="P:proteolysis"/>
    <property type="evidence" value="ECO:0007669"/>
    <property type="project" value="UniProtKB-KW"/>
</dbReference>
<evidence type="ECO:0000256" key="9">
    <source>
        <dbReference type="ARBA" id="ARBA00023316"/>
    </source>
</evidence>
<gene>
    <name evidence="12" type="ORF">KEF85_10775</name>
</gene>
<dbReference type="GO" id="GO:0008237">
    <property type="term" value="F:metallopeptidase activity"/>
    <property type="evidence" value="ECO:0007669"/>
    <property type="project" value="UniProtKB-KW"/>
</dbReference>
<sequence length="197" mass="22528">MLKRFFEQPDQGDNDIVLSKRRFMRQLACGTLLTMATPAIAEAARSRLPMHKTLAFEHTHTGDKLKLTYFEKGRYIKSALREIDYILRDFRSGDIYPIDIDLIDQLHDIKAMLGVGNRPFHIISGYRSPETNSWLHNETSGVATNSLHMQGRAIDIRVEGIDSRRIRHAALAMNRGGVGYYPDSDFVHLDTGKPRTW</sequence>
<dbReference type="PANTHER" id="PTHR37425:SF1">
    <property type="entry name" value="OUTER MEMBRANE PROTEIN"/>
    <property type="match status" value="1"/>
</dbReference>
<evidence type="ECO:0000256" key="8">
    <source>
        <dbReference type="ARBA" id="ARBA00023049"/>
    </source>
</evidence>
<dbReference type="SUPFAM" id="SSF55166">
    <property type="entry name" value="Hedgehog/DD-peptidase"/>
    <property type="match status" value="1"/>
</dbReference>
<organism evidence="12 13">
    <name type="scientific">Methylomonas paludis</name>
    <dbReference type="NCBI Taxonomy" id="1173101"/>
    <lineage>
        <taxon>Bacteria</taxon>
        <taxon>Pseudomonadati</taxon>
        <taxon>Pseudomonadota</taxon>
        <taxon>Gammaproteobacteria</taxon>
        <taxon>Methylococcales</taxon>
        <taxon>Methylococcaceae</taxon>
        <taxon>Methylomonas</taxon>
    </lineage>
</organism>
<evidence type="ECO:0000256" key="3">
    <source>
        <dbReference type="ARBA" id="ARBA00022670"/>
    </source>
</evidence>
<evidence type="ECO:0000256" key="7">
    <source>
        <dbReference type="ARBA" id="ARBA00022833"/>
    </source>
</evidence>
<dbReference type="GO" id="GO:0046872">
    <property type="term" value="F:metal ion binding"/>
    <property type="evidence" value="ECO:0007669"/>
    <property type="project" value="UniProtKB-KW"/>
</dbReference>
<protein>
    <recommendedName>
        <fullName evidence="11">Murein endopeptidase K</fullName>
    </recommendedName>
</protein>
<comment type="similarity">
    <text evidence="10">Belongs to the peptidase M15 family.</text>
</comment>
<dbReference type="RefSeq" id="WP_215580390.1">
    <property type="nucleotide sequence ID" value="NZ_CP073754.1"/>
</dbReference>
<dbReference type="Gene3D" id="3.30.1380.10">
    <property type="match status" value="1"/>
</dbReference>
<dbReference type="GO" id="GO:0071555">
    <property type="term" value="P:cell wall organization"/>
    <property type="evidence" value="ECO:0007669"/>
    <property type="project" value="UniProtKB-KW"/>
</dbReference>
<evidence type="ECO:0000313" key="12">
    <source>
        <dbReference type="EMBL" id="QWF69844.1"/>
    </source>
</evidence>
<evidence type="ECO:0000313" key="13">
    <source>
        <dbReference type="Proteomes" id="UP000676649"/>
    </source>
</evidence>
<evidence type="ECO:0000256" key="2">
    <source>
        <dbReference type="ARBA" id="ARBA00004776"/>
    </source>
</evidence>
<evidence type="ECO:0000256" key="1">
    <source>
        <dbReference type="ARBA" id="ARBA00001947"/>
    </source>
</evidence>
<reference evidence="12" key="1">
    <citation type="submission" date="2021-04" db="EMBL/GenBank/DDBJ databases">
        <title>Draft genome sequence data of methanotrophic Methylovulum sp. strain S1L and Methylomonas sp. strain S2AM isolated from boreal lake water columns.</title>
        <authorList>
            <person name="Rissanen A.J."/>
            <person name="Mangayil R."/>
            <person name="Svenning M.M."/>
            <person name="Khanongnuch R."/>
        </authorList>
    </citation>
    <scope>NUCLEOTIDE SEQUENCE</scope>
    <source>
        <strain evidence="12">S2AM</strain>
    </source>
</reference>
<evidence type="ECO:0000256" key="5">
    <source>
        <dbReference type="ARBA" id="ARBA00022729"/>
    </source>
</evidence>